<evidence type="ECO:0000256" key="1">
    <source>
        <dbReference type="ARBA" id="ARBA00023012"/>
    </source>
</evidence>
<feature type="region of interest" description="Disordered" evidence="3">
    <location>
        <begin position="1"/>
        <end position="21"/>
    </location>
</feature>
<dbReference type="InterPro" id="IPR036641">
    <property type="entry name" value="HPT_dom_sf"/>
</dbReference>
<dbReference type="OrthoDB" id="8454588at2"/>
<sequence>MTGATTAPSLDREQLREQTGGDDDLAAEILGLFAGQCDRLVALVADPSADRRARADAAHTLKGSAAGIGAGEVRALCERIEVDLRAGAEPETGTLREAAARVLAAIADAA</sequence>
<dbReference type="PROSITE" id="PS50894">
    <property type="entry name" value="HPT"/>
    <property type="match status" value="1"/>
</dbReference>
<feature type="modified residue" description="Phosphohistidine" evidence="2">
    <location>
        <position position="59"/>
    </location>
</feature>
<keyword evidence="5" id="KW-0418">Kinase</keyword>
<dbReference type="Proteomes" id="UP000246058">
    <property type="component" value="Chromosome"/>
</dbReference>
<dbReference type="KEGG" id="meti:DK427_12235"/>
<keyword evidence="5" id="KW-0808">Transferase</keyword>
<dbReference type="SUPFAM" id="SSF47226">
    <property type="entry name" value="Histidine-containing phosphotransfer domain, HPT domain"/>
    <property type="match status" value="1"/>
</dbReference>
<gene>
    <name evidence="5" type="ORF">DK427_12235</name>
</gene>
<dbReference type="AlphaFoldDB" id="A0A2U8VSF5"/>
<feature type="domain" description="HPt" evidence="4">
    <location>
        <begin position="18"/>
        <end position="110"/>
    </location>
</feature>
<dbReference type="Gene3D" id="1.20.120.160">
    <property type="entry name" value="HPT domain"/>
    <property type="match status" value="1"/>
</dbReference>
<dbReference type="GO" id="GO:0000160">
    <property type="term" value="P:phosphorelay signal transduction system"/>
    <property type="evidence" value="ECO:0007669"/>
    <property type="project" value="UniProtKB-KW"/>
</dbReference>
<evidence type="ECO:0000313" key="6">
    <source>
        <dbReference type="Proteomes" id="UP000246058"/>
    </source>
</evidence>
<evidence type="ECO:0000259" key="4">
    <source>
        <dbReference type="PROSITE" id="PS50894"/>
    </source>
</evidence>
<proteinExistence type="predicted"/>
<accession>A0A2U8VSF5</accession>
<dbReference type="EMBL" id="CP029551">
    <property type="protein sequence ID" value="AWN36398.1"/>
    <property type="molecule type" value="Genomic_DNA"/>
</dbReference>
<dbReference type="RefSeq" id="WP_109951500.1">
    <property type="nucleotide sequence ID" value="NZ_CP029551.1"/>
</dbReference>
<name>A0A2U8VSF5_9HYPH</name>
<dbReference type="InterPro" id="IPR008207">
    <property type="entry name" value="Sig_transdc_His_kin_Hpt_dom"/>
</dbReference>
<keyword evidence="2" id="KW-0597">Phosphoprotein</keyword>
<evidence type="ECO:0000256" key="3">
    <source>
        <dbReference type="SAM" id="MobiDB-lite"/>
    </source>
</evidence>
<protein>
    <submittedName>
        <fullName evidence="5">Histidine kinase</fullName>
    </submittedName>
</protein>
<evidence type="ECO:0000313" key="5">
    <source>
        <dbReference type="EMBL" id="AWN36398.1"/>
    </source>
</evidence>
<keyword evidence="6" id="KW-1185">Reference proteome</keyword>
<reference evidence="5 6" key="1">
    <citation type="submission" date="2018-05" db="EMBL/GenBank/DDBJ databases">
        <title>Complete Genome Sequence of Methylobacterium sp. 17Sr1-43.</title>
        <authorList>
            <person name="Srinivasan S."/>
        </authorList>
    </citation>
    <scope>NUCLEOTIDE SEQUENCE [LARGE SCALE GENOMIC DNA]</scope>
    <source>
        <strain evidence="5 6">17Sr1-43</strain>
    </source>
</reference>
<dbReference type="GO" id="GO:0004672">
    <property type="term" value="F:protein kinase activity"/>
    <property type="evidence" value="ECO:0007669"/>
    <property type="project" value="UniProtKB-ARBA"/>
</dbReference>
<organism evidence="5 6">
    <name type="scientific">Methylobacterium radiodurans</name>
    <dbReference type="NCBI Taxonomy" id="2202828"/>
    <lineage>
        <taxon>Bacteria</taxon>
        <taxon>Pseudomonadati</taxon>
        <taxon>Pseudomonadota</taxon>
        <taxon>Alphaproteobacteria</taxon>
        <taxon>Hyphomicrobiales</taxon>
        <taxon>Methylobacteriaceae</taxon>
        <taxon>Methylobacterium</taxon>
    </lineage>
</organism>
<evidence type="ECO:0000256" key="2">
    <source>
        <dbReference type="PROSITE-ProRule" id="PRU00110"/>
    </source>
</evidence>
<dbReference type="Pfam" id="PF01627">
    <property type="entry name" value="Hpt"/>
    <property type="match status" value="1"/>
</dbReference>
<keyword evidence="1" id="KW-0902">Two-component regulatory system</keyword>